<dbReference type="SUPFAM" id="SSF47473">
    <property type="entry name" value="EF-hand"/>
    <property type="match status" value="1"/>
</dbReference>
<dbReference type="AlphaFoldDB" id="X6N5S6"/>
<dbReference type="PROSITE" id="PS50222">
    <property type="entry name" value="EF_HAND_2"/>
    <property type="match status" value="1"/>
</dbReference>
<evidence type="ECO:0000259" key="1">
    <source>
        <dbReference type="PROSITE" id="PS50222"/>
    </source>
</evidence>
<feature type="domain" description="EF-hand" evidence="1">
    <location>
        <begin position="28"/>
        <end position="63"/>
    </location>
</feature>
<dbReference type="GO" id="GO:0005509">
    <property type="term" value="F:calcium ion binding"/>
    <property type="evidence" value="ECO:0007669"/>
    <property type="project" value="InterPro"/>
</dbReference>
<evidence type="ECO:0000313" key="2">
    <source>
        <dbReference type="EMBL" id="ETO21104.1"/>
    </source>
</evidence>
<gene>
    <name evidence="2" type="ORF">RFI_16100</name>
</gene>
<sequence length="147" mass="16834">MVDKITNVNNKFLTQQATSFLNVFHEPVTPHDLKHRFDILNIHNDGRIPFKEFLTVAEDLGIAFTGTEGREVYDKITNCGKNQVLDEEAFTGGYALVAENENVAIFYKKLLGGGQYDYQDGRTELAMEQMSEALKDHKEDWSQRIQF</sequence>
<name>X6N5S6_RETFI</name>
<protein>
    <recommendedName>
        <fullName evidence="1">EF-hand domain-containing protein</fullName>
    </recommendedName>
</protein>
<evidence type="ECO:0000313" key="3">
    <source>
        <dbReference type="Proteomes" id="UP000023152"/>
    </source>
</evidence>
<dbReference type="InterPro" id="IPR002048">
    <property type="entry name" value="EF_hand_dom"/>
</dbReference>
<accession>X6N5S6</accession>
<keyword evidence="3" id="KW-1185">Reference proteome</keyword>
<organism evidence="2 3">
    <name type="scientific">Reticulomyxa filosa</name>
    <dbReference type="NCBI Taxonomy" id="46433"/>
    <lineage>
        <taxon>Eukaryota</taxon>
        <taxon>Sar</taxon>
        <taxon>Rhizaria</taxon>
        <taxon>Retaria</taxon>
        <taxon>Foraminifera</taxon>
        <taxon>Monothalamids</taxon>
        <taxon>Reticulomyxidae</taxon>
        <taxon>Reticulomyxa</taxon>
    </lineage>
</organism>
<dbReference type="Proteomes" id="UP000023152">
    <property type="component" value="Unassembled WGS sequence"/>
</dbReference>
<comment type="caution">
    <text evidence="2">The sequence shown here is derived from an EMBL/GenBank/DDBJ whole genome shotgun (WGS) entry which is preliminary data.</text>
</comment>
<proteinExistence type="predicted"/>
<dbReference type="InterPro" id="IPR011992">
    <property type="entry name" value="EF-hand-dom_pair"/>
</dbReference>
<reference evidence="2 3" key="1">
    <citation type="journal article" date="2013" name="Curr. Biol.">
        <title>The Genome of the Foraminiferan Reticulomyxa filosa.</title>
        <authorList>
            <person name="Glockner G."/>
            <person name="Hulsmann N."/>
            <person name="Schleicher M."/>
            <person name="Noegel A.A."/>
            <person name="Eichinger L."/>
            <person name="Gallinger C."/>
            <person name="Pawlowski J."/>
            <person name="Sierra R."/>
            <person name="Euteneuer U."/>
            <person name="Pillet L."/>
            <person name="Moustafa A."/>
            <person name="Platzer M."/>
            <person name="Groth M."/>
            <person name="Szafranski K."/>
            <person name="Schliwa M."/>
        </authorList>
    </citation>
    <scope>NUCLEOTIDE SEQUENCE [LARGE SCALE GENOMIC DNA]</scope>
</reference>
<dbReference type="EMBL" id="ASPP01011931">
    <property type="protein sequence ID" value="ETO21104.1"/>
    <property type="molecule type" value="Genomic_DNA"/>
</dbReference>